<feature type="transmembrane region" description="Helical" evidence="6">
    <location>
        <begin position="348"/>
        <end position="367"/>
    </location>
</feature>
<keyword evidence="4 6" id="KW-0472">Membrane</keyword>
<dbReference type="GO" id="GO:0005886">
    <property type="term" value="C:plasma membrane"/>
    <property type="evidence" value="ECO:0007669"/>
    <property type="project" value="TreeGrafter"/>
</dbReference>
<dbReference type="Proteomes" id="UP000225277">
    <property type="component" value="Unassembled WGS sequence"/>
</dbReference>
<feature type="transmembrane region" description="Helical" evidence="6">
    <location>
        <begin position="82"/>
        <end position="100"/>
    </location>
</feature>
<sequence>MSEPHIDLPLPTTHSPDSTMKDSQSIHGIPTTHPSQWPSYQRHLCLFLLSFNGLMIGFQSTIIVPGLSLIGREFSVSTQTASYAASVNVLFLGLGPLLWIPFADRFGNRTSFISAIVVALAGNLGAGFSSSYAGLMVGRVVQGAGISAGGVFGSGVVVDLFQPESRGRKLNLWNVAVTCGPALGALVGGFLVGAKGWRWGLYLNAIVNGAQLLGYVVAFPETKWVARRGNVERKHRMGLFGDWRTGSAGAWKWAEWALFIQSPVVLLMMSVFALSFGIISVGLSITLPEIFGPVYGFGERQIGLVFISYLVGAVLGGQVGGRMSDIWMSRYKKRCQEMGTQLRYEYRLWVILPGYFLLITGLVVYGVTLEDSTHWSGPVIAWGVSIFGLQIVLNVVITYCIECFPHHALAVTAFLNLGRQIIGFTAGFWIPPLVEDLGYGLGFGVMAIMCFFFFALSLAVLYRGERIRHRFPVRGLS</sequence>
<evidence type="ECO:0000256" key="3">
    <source>
        <dbReference type="ARBA" id="ARBA00022989"/>
    </source>
</evidence>
<feature type="domain" description="Major facilitator superfamily (MFS) profile" evidence="7">
    <location>
        <begin position="45"/>
        <end position="465"/>
    </location>
</feature>
<evidence type="ECO:0000256" key="2">
    <source>
        <dbReference type="ARBA" id="ARBA00022692"/>
    </source>
</evidence>
<dbReference type="InterPro" id="IPR020846">
    <property type="entry name" value="MFS_dom"/>
</dbReference>
<evidence type="ECO:0000256" key="1">
    <source>
        <dbReference type="ARBA" id="ARBA00004141"/>
    </source>
</evidence>
<protein>
    <submittedName>
        <fullName evidence="8">Related to synaptic vesicle transporter SVOP and related transporters (Major facilitator superfamily)</fullName>
    </submittedName>
</protein>
<feature type="transmembrane region" description="Helical" evidence="6">
    <location>
        <begin position="140"/>
        <end position="161"/>
    </location>
</feature>
<evidence type="ECO:0000256" key="6">
    <source>
        <dbReference type="SAM" id="Phobius"/>
    </source>
</evidence>
<accession>A0A2D3VBT0</accession>
<feature type="transmembrane region" description="Helical" evidence="6">
    <location>
        <begin position="173"/>
        <end position="193"/>
    </location>
</feature>
<feature type="transmembrane region" description="Helical" evidence="6">
    <location>
        <begin position="408"/>
        <end position="431"/>
    </location>
</feature>
<evidence type="ECO:0000256" key="5">
    <source>
        <dbReference type="SAM" id="MobiDB-lite"/>
    </source>
</evidence>
<dbReference type="EMBL" id="FJUY01000028">
    <property type="protein sequence ID" value="CZT25553.1"/>
    <property type="molecule type" value="Genomic_DNA"/>
</dbReference>
<feature type="transmembrane region" description="Helical" evidence="6">
    <location>
        <begin position="199"/>
        <end position="218"/>
    </location>
</feature>
<feature type="transmembrane region" description="Helical" evidence="6">
    <location>
        <begin position="264"/>
        <end position="286"/>
    </location>
</feature>
<feature type="transmembrane region" description="Helical" evidence="6">
    <location>
        <begin position="379"/>
        <end position="401"/>
    </location>
</feature>
<keyword evidence="9" id="KW-1185">Reference proteome</keyword>
<keyword evidence="3 6" id="KW-1133">Transmembrane helix</keyword>
<feature type="compositionally biased region" description="Polar residues" evidence="5">
    <location>
        <begin position="12"/>
        <end position="34"/>
    </location>
</feature>
<feature type="transmembrane region" description="Helical" evidence="6">
    <location>
        <begin position="437"/>
        <end position="462"/>
    </location>
</feature>
<evidence type="ECO:0000313" key="8">
    <source>
        <dbReference type="EMBL" id="CZT25553.1"/>
    </source>
</evidence>
<evidence type="ECO:0000256" key="4">
    <source>
        <dbReference type="ARBA" id="ARBA00023136"/>
    </source>
</evidence>
<feature type="transmembrane region" description="Helical" evidence="6">
    <location>
        <begin position="44"/>
        <end position="70"/>
    </location>
</feature>
<gene>
    <name evidence="8" type="ORF">RCC_11286</name>
</gene>
<dbReference type="AlphaFoldDB" id="A0A2D3VBT0"/>
<reference evidence="8 9" key="1">
    <citation type="submission" date="2016-03" db="EMBL/GenBank/DDBJ databases">
        <authorList>
            <person name="Ploux O."/>
        </authorList>
    </citation>
    <scope>NUCLEOTIDE SEQUENCE [LARGE SCALE GENOMIC DNA]</scope>
    <source>
        <strain evidence="8 9">URUG2</strain>
    </source>
</reference>
<organism evidence="8 9">
    <name type="scientific">Ramularia collo-cygni</name>
    <dbReference type="NCBI Taxonomy" id="112498"/>
    <lineage>
        <taxon>Eukaryota</taxon>
        <taxon>Fungi</taxon>
        <taxon>Dikarya</taxon>
        <taxon>Ascomycota</taxon>
        <taxon>Pezizomycotina</taxon>
        <taxon>Dothideomycetes</taxon>
        <taxon>Dothideomycetidae</taxon>
        <taxon>Mycosphaerellales</taxon>
        <taxon>Mycosphaerellaceae</taxon>
        <taxon>Ramularia</taxon>
    </lineage>
</organism>
<dbReference type="RefSeq" id="XP_023632276.1">
    <property type="nucleotide sequence ID" value="XM_023776508.1"/>
</dbReference>
<dbReference type="OrthoDB" id="2585655at2759"/>
<name>A0A2D3VBT0_9PEZI</name>
<feature type="transmembrane region" description="Helical" evidence="6">
    <location>
        <begin position="306"/>
        <end position="327"/>
    </location>
</feature>
<keyword evidence="2 6" id="KW-0812">Transmembrane</keyword>
<dbReference type="PANTHER" id="PTHR23502:SF2">
    <property type="entry name" value="TRANSPORTER, PUTATIVE (AFU_ORTHOLOGUE AFUA_2G08910)-RELATED"/>
    <property type="match status" value="1"/>
</dbReference>
<dbReference type="Pfam" id="PF07690">
    <property type="entry name" value="MFS_1"/>
    <property type="match status" value="1"/>
</dbReference>
<dbReference type="STRING" id="112498.A0A2D3VBT0"/>
<feature type="region of interest" description="Disordered" evidence="5">
    <location>
        <begin position="1"/>
        <end position="34"/>
    </location>
</feature>
<dbReference type="GO" id="GO:0022857">
    <property type="term" value="F:transmembrane transporter activity"/>
    <property type="evidence" value="ECO:0007669"/>
    <property type="project" value="InterPro"/>
</dbReference>
<dbReference type="InterPro" id="IPR036259">
    <property type="entry name" value="MFS_trans_sf"/>
</dbReference>
<feature type="transmembrane region" description="Helical" evidence="6">
    <location>
        <begin position="112"/>
        <end position="134"/>
    </location>
</feature>
<dbReference type="Gene3D" id="1.20.1720.10">
    <property type="entry name" value="Multidrug resistance protein D"/>
    <property type="match status" value="1"/>
</dbReference>
<proteinExistence type="predicted"/>
<dbReference type="GeneID" id="35606312"/>
<evidence type="ECO:0000259" key="7">
    <source>
        <dbReference type="PROSITE" id="PS50850"/>
    </source>
</evidence>
<comment type="subcellular location">
    <subcellularLocation>
        <location evidence="1">Membrane</location>
        <topology evidence="1">Multi-pass membrane protein</topology>
    </subcellularLocation>
</comment>
<dbReference type="PROSITE" id="PS50850">
    <property type="entry name" value="MFS"/>
    <property type="match status" value="1"/>
</dbReference>
<dbReference type="SUPFAM" id="SSF103473">
    <property type="entry name" value="MFS general substrate transporter"/>
    <property type="match status" value="1"/>
</dbReference>
<evidence type="ECO:0000313" key="9">
    <source>
        <dbReference type="Proteomes" id="UP000225277"/>
    </source>
</evidence>
<dbReference type="PANTHER" id="PTHR23502">
    <property type="entry name" value="MAJOR FACILITATOR SUPERFAMILY"/>
    <property type="match status" value="1"/>
</dbReference>
<dbReference type="InterPro" id="IPR011701">
    <property type="entry name" value="MFS"/>
</dbReference>